<evidence type="ECO:0000256" key="2">
    <source>
        <dbReference type="SAM" id="SignalP"/>
    </source>
</evidence>
<gene>
    <name evidence="3" type="ORF">ES754_02070</name>
</gene>
<feature type="chain" id="PRO_5023123964" description="Lipoprotein" evidence="2">
    <location>
        <begin position="30"/>
        <end position="220"/>
    </location>
</feature>
<evidence type="ECO:0000256" key="1">
    <source>
        <dbReference type="SAM" id="MobiDB-lite"/>
    </source>
</evidence>
<protein>
    <recommendedName>
        <fullName evidence="5">Lipoprotein</fullName>
    </recommendedName>
</protein>
<dbReference type="AlphaFoldDB" id="A0A5C7AAD8"/>
<dbReference type="EMBL" id="VORZ01000001">
    <property type="protein sequence ID" value="TXD97783.1"/>
    <property type="molecule type" value="Genomic_DNA"/>
</dbReference>
<evidence type="ECO:0000313" key="4">
    <source>
        <dbReference type="Proteomes" id="UP000321903"/>
    </source>
</evidence>
<keyword evidence="2" id="KW-0732">Signal</keyword>
<keyword evidence="4" id="KW-1185">Reference proteome</keyword>
<comment type="caution">
    <text evidence="3">The sequence shown here is derived from an EMBL/GenBank/DDBJ whole genome shotgun (WGS) entry which is preliminary data.</text>
</comment>
<sequence>MKMPFYYKLATGSCLALLLTATGCQSPVATIPVVPNTQHNAQSSNSPNQTNPQAFQQSLTQQALHIQSALANKDYASIINDIHPTRGVRFSMYAYVHLDKDKLFSRAQFAQYLKESKVRFTWGELDGVGETFVVPLPEYLDTWIDSKNYNNARITVNTFEARGNMINNVNEAYPKSDVVDFYYKGSDKYDGVDWRGVRMVFDDYQGKRYLIAIINDQWTV</sequence>
<feature type="region of interest" description="Disordered" evidence="1">
    <location>
        <begin position="37"/>
        <end position="56"/>
    </location>
</feature>
<feature type="signal peptide" evidence="2">
    <location>
        <begin position="1"/>
        <end position="29"/>
    </location>
</feature>
<dbReference type="OrthoDB" id="1267107at2"/>
<evidence type="ECO:0000313" key="3">
    <source>
        <dbReference type="EMBL" id="TXD97783.1"/>
    </source>
</evidence>
<dbReference type="RefSeq" id="WP_147221612.1">
    <property type="nucleotide sequence ID" value="NZ_CAJGYY010000001.1"/>
</dbReference>
<accession>A0A5C7AAD8</accession>
<organism evidence="3 4">
    <name type="scientific">Psychrobacter frigidicola</name>
    <dbReference type="NCBI Taxonomy" id="45611"/>
    <lineage>
        <taxon>Bacteria</taxon>
        <taxon>Pseudomonadati</taxon>
        <taxon>Pseudomonadota</taxon>
        <taxon>Gammaproteobacteria</taxon>
        <taxon>Moraxellales</taxon>
        <taxon>Moraxellaceae</taxon>
        <taxon>Psychrobacter</taxon>
    </lineage>
</organism>
<name>A0A5C7AAD8_9GAMM</name>
<dbReference type="PROSITE" id="PS51257">
    <property type="entry name" value="PROKAR_LIPOPROTEIN"/>
    <property type="match status" value="1"/>
</dbReference>
<dbReference type="Proteomes" id="UP000321903">
    <property type="component" value="Unassembled WGS sequence"/>
</dbReference>
<reference evidence="3 4" key="1">
    <citation type="submission" date="2019-08" db="EMBL/GenBank/DDBJ databases">
        <title>Genome sequence of Psychrobacter frigidicola ACAM304 (type strain).</title>
        <authorList>
            <person name="Bowman J.P."/>
        </authorList>
    </citation>
    <scope>NUCLEOTIDE SEQUENCE [LARGE SCALE GENOMIC DNA]</scope>
    <source>
        <strain evidence="3 4">ACAM 304</strain>
    </source>
</reference>
<evidence type="ECO:0008006" key="5">
    <source>
        <dbReference type="Google" id="ProtNLM"/>
    </source>
</evidence>
<proteinExistence type="predicted"/>